<organism evidence="8 9">
    <name type="scientific">Candidatus Entotheonella gemina</name>
    <dbReference type="NCBI Taxonomy" id="1429439"/>
    <lineage>
        <taxon>Bacteria</taxon>
        <taxon>Pseudomonadati</taxon>
        <taxon>Nitrospinota/Tectimicrobiota group</taxon>
        <taxon>Candidatus Tectimicrobiota</taxon>
        <taxon>Candidatus Entotheonellia</taxon>
        <taxon>Candidatus Entotheonellales</taxon>
        <taxon>Candidatus Entotheonellaceae</taxon>
        <taxon>Candidatus Entotheonella</taxon>
    </lineage>
</organism>
<evidence type="ECO:0000256" key="1">
    <source>
        <dbReference type="ARBA" id="ARBA00010641"/>
    </source>
</evidence>
<evidence type="ECO:0000313" key="8">
    <source>
        <dbReference type="EMBL" id="ETX06718.1"/>
    </source>
</evidence>
<evidence type="ECO:0000256" key="2">
    <source>
        <dbReference type="ARBA" id="ARBA00023015"/>
    </source>
</evidence>
<dbReference type="Pfam" id="PF08281">
    <property type="entry name" value="Sigma70_r4_2"/>
    <property type="match status" value="1"/>
</dbReference>
<dbReference type="SUPFAM" id="SSF88659">
    <property type="entry name" value="Sigma3 and sigma4 domains of RNA polymerase sigma factors"/>
    <property type="match status" value="1"/>
</dbReference>
<dbReference type="EMBL" id="AZHX01000625">
    <property type="protein sequence ID" value="ETX06718.1"/>
    <property type="molecule type" value="Genomic_DNA"/>
</dbReference>
<keyword evidence="3" id="KW-0731">Sigma factor</keyword>
<dbReference type="PANTHER" id="PTHR43133:SF8">
    <property type="entry name" value="RNA POLYMERASE SIGMA FACTOR HI_1459-RELATED"/>
    <property type="match status" value="1"/>
</dbReference>
<dbReference type="AlphaFoldDB" id="W4M942"/>
<keyword evidence="4" id="KW-0238">DNA-binding</keyword>
<accession>W4M942</accession>
<dbReference type="PANTHER" id="PTHR43133">
    <property type="entry name" value="RNA POLYMERASE ECF-TYPE SIGMA FACTO"/>
    <property type="match status" value="1"/>
</dbReference>
<dbReference type="InterPro" id="IPR014284">
    <property type="entry name" value="RNA_pol_sigma-70_dom"/>
</dbReference>
<gene>
    <name evidence="8" type="ORF">ETSY2_15515</name>
</gene>
<evidence type="ECO:0000256" key="4">
    <source>
        <dbReference type="ARBA" id="ARBA00023125"/>
    </source>
</evidence>
<dbReference type="InterPro" id="IPR013325">
    <property type="entry name" value="RNA_pol_sigma_r2"/>
</dbReference>
<feature type="domain" description="RNA polymerase sigma-70 region 2" evidence="6">
    <location>
        <begin position="33"/>
        <end position="100"/>
    </location>
</feature>
<dbReference type="GO" id="GO:0016987">
    <property type="term" value="F:sigma factor activity"/>
    <property type="evidence" value="ECO:0007669"/>
    <property type="project" value="UniProtKB-KW"/>
</dbReference>
<evidence type="ECO:0000313" key="9">
    <source>
        <dbReference type="Proteomes" id="UP000019140"/>
    </source>
</evidence>
<dbReference type="Gene3D" id="1.10.10.10">
    <property type="entry name" value="Winged helix-like DNA-binding domain superfamily/Winged helix DNA-binding domain"/>
    <property type="match status" value="1"/>
</dbReference>
<dbReference type="InterPro" id="IPR013324">
    <property type="entry name" value="RNA_pol_sigma_r3/r4-like"/>
</dbReference>
<feature type="domain" description="RNA polymerase sigma factor 70 region 4 type 2" evidence="7">
    <location>
        <begin position="146"/>
        <end position="191"/>
    </location>
</feature>
<reference evidence="8 9" key="1">
    <citation type="journal article" date="2014" name="Nature">
        <title>An environmental bacterial taxon with a large and distinct metabolic repertoire.</title>
        <authorList>
            <person name="Wilson M.C."/>
            <person name="Mori T."/>
            <person name="Ruckert C."/>
            <person name="Uria A.R."/>
            <person name="Helf M.J."/>
            <person name="Takada K."/>
            <person name="Gernert C."/>
            <person name="Steffens U.A."/>
            <person name="Heycke N."/>
            <person name="Schmitt S."/>
            <person name="Rinke C."/>
            <person name="Helfrich E.J."/>
            <person name="Brachmann A.O."/>
            <person name="Gurgui C."/>
            <person name="Wakimoto T."/>
            <person name="Kracht M."/>
            <person name="Crusemann M."/>
            <person name="Hentschel U."/>
            <person name="Abe I."/>
            <person name="Matsunaga S."/>
            <person name="Kalinowski J."/>
            <person name="Takeyama H."/>
            <person name="Piel J."/>
        </authorList>
    </citation>
    <scope>NUCLEOTIDE SEQUENCE [LARGE SCALE GENOMIC DNA]</scope>
    <source>
        <strain evidence="9">TSY2</strain>
    </source>
</reference>
<dbReference type="Gene3D" id="1.10.1740.10">
    <property type="match status" value="1"/>
</dbReference>
<evidence type="ECO:0000256" key="5">
    <source>
        <dbReference type="ARBA" id="ARBA00023163"/>
    </source>
</evidence>
<dbReference type="InterPro" id="IPR036388">
    <property type="entry name" value="WH-like_DNA-bd_sf"/>
</dbReference>
<evidence type="ECO:0000259" key="7">
    <source>
        <dbReference type="Pfam" id="PF08281"/>
    </source>
</evidence>
<protein>
    <recommendedName>
        <fullName evidence="10">RNA polymerase sigma-70 region 2 domain-containing protein</fullName>
    </recommendedName>
</protein>
<sequence length="202" mass="23147">MTDIDKRKNAGLGDAEFIAALKRADEQAWETFYTEIHGELYGFLRKKLAHRHEDFIEDCIQEAFIRAYAGIASFEGKSGIKTWIMSIARFVALDEVRSVERKRGTLQEPVSVKSIEALCHRKQGQDPEKSALRHELREKLPGAIEEELSPKLSRVLLTAAEHELTEAEVAEALEMKRGTASSYMAQAKQKLRQRRQRFKEFL</sequence>
<dbReference type="NCBIfam" id="TIGR02937">
    <property type="entry name" value="sigma70-ECF"/>
    <property type="match status" value="1"/>
</dbReference>
<comment type="similarity">
    <text evidence="1">Belongs to the sigma-70 factor family. ECF subfamily.</text>
</comment>
<dbReference type="GO" id="GO:0003677">
    <property type="term" value="F:DNA binding"/>
    <property type="evidence" value="ECO:0007669"/>
    <property type="project" value="UniProtKB-KW"/>
</dbReference>
<dbReference type="Proteomes" id="UP000019140">
    <property type="component" value="Unassembled WGS sequence"/>
</dbReference>
<evidence type="ECO:0000259" key="6">
    <source>
        <dbReference type="Pfam" id="PF04542"/>
    </source>
</evidence>
<comment type="caution">
    <text evidence="8">The sequence shown here is derived from an EMBL/GenBank/DDBJ whole genome shotgun (WGS) entry which is preliminary data.</text>
</comment>
<name>W4M942_9BACT</name>
<keyword evidence="5" id="KW-0804">Transcription</keyword>
<dbReference type="InterPro" id="IPR007627">
    <property type="entry name" value="RNA_pol_sigma70_r2"/>
</dbReference>
<proteinExistence type="inferred from homology"/>
<keyword evidence="2" id="KW-0805">Transcription regulation</keyword>
<dbReference type="HOGENOM" id="CLU_047691_3_4_7"/>
<dbReference type="InterPro" id="IPR013249">
    <property type="entry name" value="RNA_pol_sigma70_r4_t2"/>
</dbReference>
<keyword evidence="9" id="KW-1185">Reference proteome</keyword>
<dbReference type="SUPFAM" id="SSF88946">
    <property type="entry name" value="Sigma2 domain of RNA polymerase sigma factors"/>
    <property type="match status" value="1"/>
</dbReference>
<evidence type="ECO:0000256" key="3">
    <source>
        <dbReference type="ARBA" id="ARBA00023082"/>
    </source>
</evidence>
<dbReference type="InterPro" id="IPR039425">
    <property type="entry name" value="RNA_pol_sigma-70-like"/>
</dbReference>
<dbReference type="Pfam" id="PF04542">
    <property type="entry name" value="Sigma70_r2"/>
    <property type="match status" value="1"/>
</dbReference>
<evidence type="ECO:0008006" key="10">
    <source>
        <dbReference type="Google" id="ProtNLM"/>
    </source>
</evidence>
<dbReference type="GO" id="GO:0006352">
    <property type="term" value="P:DNA-templated transcription initiation"/>
    <property type="evidence" value="ECO:0007669"/>
    <property type="project" value="InterPro"/>
</dbReference>